<organism evidence="2 3">
    <name type="scientific">Hibiscus syriacus</name>
    <name type="common">Rose of Sharon</name>
    <dbReference type="NCBI Taxonomy" id="106335"/>
    <lineage>
        <taxon>Eukaryota</taxon>
        <taxon>Viridiplantae</taxon>
        <taxon>Streptophyta</taxon>
        <taxon>Embryophyta</taxon>
        <taxon>Tracheophyta</taxon>
        <taxon>Spermatophyta</taxon>
        <taxon>Magnoliopsida</taxon>
        <taxon>eudicotyledons</taxon>
        <taxon>Gunneridae</taxon>
        <taxon>Pentapetalae</taxon>
        <taxon>rosids</taxon>
        <taxon>malvids</taxon>
        <taxon>Malvales</taxon>
        <taxon>Malvaceae</taxon>
        <taxon>Malvoideae</taxon>
        <taxon>Hibiscus</taxon>
    </lineage>
</organism>
<dbReference type="InterPro" id="IPR012340">
    <property type="entry name" value="NA-bd_OB-fold"/>
</dbReference>
<dbReference type="EMBL" id="VEPZ02001209">
    <property type="protein sequence ID" value="KAE8686922.1"/>
    <property type="molecule type" value="Genomic_DNA"/>
</dbReference>
<keyword evidence="3" id="KW-1185">Reference proteome</keyword>
<dbReference type="Gene3D" id="2.40.50.140">
    <property type="entry name" value="Nucleic acid-binding proteins"/>
    <property type="match status" value="1"/>
</dbReference>
<dbReference type="InterPro" id="IPR015187">
    <property type="entry name" value="BRCA2_OB_1"/>
</dbReference>
<proteinExistence type="predicted"/>
<dbReference type="PANTHER" id="PTHR11289:SF0">
    <property type="entry name" value="BREAST CANCER TYPE 2 SUSCEPTIBILITY PROTEIN"/>
    <property type="match status" value="1"/>
</dbReference>
<sequence>MLVLCVSRIQSSSEPKMETNLVITNGAHNSGNAKVELTDGWYSMNAVLDLLLSKKLAARKLFVGQKLRDCMVGLGQFHPLRHPVKLI</sequence>
<evidence type="ECO:0000313" key="3">
    <source>
        <dbReference type="Proteomes" id="UP000436088"/>
    </source>
</evidence>
<evidence type="ECO:0000313" key="2">
    <source>
        <dbReference type="EMBL" id="KAE8686922.1"/>
    </source>
</evidence>
<evidence type="ECO:0000259" key="1">
    <source>
        <dbReference type="Pfam" id="PF09103"/>
    </source>
</evidence>
<dbReference type="Proteomes" id="UP000436088">
    <property type="component" value="Unassembled WGS sequence"/>
</dbReference>
<reference evidence="2" key="1">
    <citation type="submission" date="2019-09" db="EMBL/GenBank/DDBJ databases">
        <title>Draft genome information of white flower Hibiscus syriacus.</title>
        <authorList>
            <person name="Kim Y.-M."/>
        </authorList>
    </citation>
    <scope>NUCLEOTIDE SEQUENCE [LARGE SCALE GENOMIC DNA]</scope>
    <source>
        <strain evidence="2">YM2019G1</strain>
    </source>
</reference>
<name>A0A6A2Z720_HIBSY</name>
<dbReference type="Pfam" id="PF09103">
    <property type="entry name" value="BRCA-2_OB1"/>
    <property type="match status" value="1"/>
</dbReference>
<dbReference type="GO" id="GO:0006355">
    <property type="term" value="P:regulation of DNA-templated transcription"/>
    <property type="evidence" value="ECO:0007669"/>
    <property type="project" value="TreeGrafter"/>
</dbReference>
<dbReference type="SUPFAM" id="SSF50249">
    <property type="entry name" value="Nucleic acid-binding proteins"/>
    <property type="match status" value="1"/>
</dbReference>
<protein>
    <recommendedName>
        <fullName evidence="1">BRCA2 OB1 domain-containing protein</fullName>
    </recommendedName>
</protein>
<dbReference type="AlphaFoldDB" id="A0A6A2Z720"/>
<accession>A0A6A2Z720</accession>
<comment type="caution">
    <text evidence="2">The sequence shown here is derived from an EMBL/GenBank/DDBJ whole genome shotgun (WGS) entry which is preliminary data.</text>
</comment>
<dbReference type="PANTHER" id="PTHR11289">
    <property type="entry name" value="BREAST CANCER TYPE 2 SUSCEPTIBILITY PROTEIN BRCA2"/>
    <property type="match status" value="1"/>
</dbReference>
<feature type="domain" description="BRCA2 OB1" evidence="1">
    <location>
        <begin position="1"/>
        <end position="74"/>
    </location>
</feature>
<dbReference type="InterPro" id="IPR015525">
    <property type="entry name" value="BRCA2"/>
</dbReference>
<gene>
    <name evidence="2" type="ORF">F3Y22_tig00111027pilonHSYRG00504</name>
</gene>
<dbReference type="GO" id="GO:0000724">
    <property type="term" value="P:double-strand break repair via homologous recombination"/>
    <property type="evidence" value="ECO:0007669"/>
    <property type="project" value="InterPro"/>
</dbReference>